<gene>
    <name evidence="1" type="ORF">DFR60_102524</name>
</gene>
<dbReference type="Proteomes" id="UP000248057">
    <property type="component" value="Unassembled WGS sequence"/>
</dbReference>
<keyword evidence="2" id="KW-1185">Reference proteome</keyword>
<dbReference type="GeneID" id="86065194"/>
<proteinExistence type="predicted"/>
<accession>A0A2V3YD50</accession>
<evidence type="ECO:0000313" key="2">
    <source>
        <dbReference type="Proteomes" id="UP000248057"/>
    </source>
</evidence>
<organism evidence="1 2">
    <name type="scientific">Hungatella effluvii</name>
    <dbReference type="NCBI Taxonomy" id="1096246"/>
    <lineage>
        <taxon>Bacteria</taxon>
        <taxon>Bacillati</taxon>
        <taxon>Bacillota</taxon>
        <taxon>Clostridia</taxon>
        <taxon>Lachnospirales</taxon>
        <taxon>Lachnospiraceae</taxon>
        <taxon>Hungatella</taxon>
    </lineage>
</organism>
<dbReference type="AlphaFoldDB" id="A0A2V3YD50"/>
<protein>
    <submittedName>
        <fullName evidence="1">Uncharacterized protein</fullName>
    </submittedName>
</protein>
<name>A0A2V3YD50_9FIRM</name>
<reference evidence="1 2" key="1">
    <citation type="submission" date="2018-05" db="EMBL/GenBank/DDBJ databases">
        <title>Genomic Encyclopedia of Type Strains, Phase IV (KMG-IV): sequencing the most valuable type-strain genomes for metagenomic binning, comparative biology and taxonomic classification.</title>
        <authorList>
            <person name="Goeker M."/>
        </authorList>
    </citation>
    <scope>NUCLEOTIDE SEQUENCE [LARGE SCALE GENOMIC DNA]</scope>
    <source>
        <strain evidence="1 2">DSM 24995</strain>
    </source>
</reference>
<evidence type="ECO:0000313" key="1">
    <source>
        <dbReference type="EMBL" id="PXX56249.1"/>
    </source>
</evidence>
<comment type="caution">
    <text evidence="1">The sequence shown here is derived from an EMBL/GenBank/DDBJ whole genome shotgun (WGS) entry which is preliminary data.</text>
</comment>
<sequence>MDNAYALESSILAYCDILDHDMGMLYDRLFIGEFLRRNHRSIASDIACTGFPCASGSIQALPAQYSLLVGHIAAPKERTSGKCSIPWRRSMAGPLRNCI</sequence>
<dbReference type="EMBL" id="QJKD01000002">
    <property type="protein sequence ID" value="PXX56249.1"/>
    <property type="molecule type" value="Genomic_DNA"/>
</dbReference>
<dbReference type="RefSeq" id="WP_146218579.1">
    <property type="nucleotide sequence ID" value="NZ_QJKD01000002.1"/>
</dbReference>